<dbReference type="RefSeq" id="WP_156954738.1">
    <property type="nucleotide sequence ID" value="NZ_BMLF01000001.1"/>
</dbReference>
<reference evidence="1" key="2">
    <citation type="submission" date="2020-09" db="EMBL/GenBank/DDBJ databases">
        <authorList>
            <person name="Sun Q."/>
            <person name="Zhou Y."/>
        </authorList>
    </citation>
    <scope>NUCLEOTIDE SEQUENCE</scope>
    <source>
        <strain evidence="1">CGMCC 1.6293</strain>
    </source>
</reference>
<dbReference type="EMBL" id="BMLF01000001">
    <property type="protein sequence ID" value="GGM00345.1"/>
    <property type="molecule type" value="Genomic_DNA"/>
</dbReference>
<evidence type="ECO:0000313" key="2">
    <source>
        <dbReference type="Proteomes" id="UP000649829"/>
    </source>
</evidence>
<proteinExistence type="predicted"/>
<protein>
    <submittedName>
        <fullName evidence="1">Uncharacterized protein</fullName>
    </submittedName>
</protein>
<gene>
    <name evidence="1" type="ORF">GCM10011534_22710</name>
</gene>
<keyword evidence="2" id="KW-1185">Reference proteome</keyword>
<dbReference type="AlphaFoldDB" id="A0A917SWW8"/>
<sequence length="180" mass="20748">MKVEKRHIRSFRVHPLGFYYLVLSSGEVTRRLHVYSENADFSADNTWHTHEFDLDSNVLAGSIKNYIAEFVPDREANLKEFSVTYDDGRSILHETGRLGAISEVVNFTCGAGQHYFIKAGTIHRAKNMDSRCVTHVRMRHQGQKIFSYGSEESPFLRRQVSDTESSEIFEILRENDLIAF</sequence>
<comment type="caution">
    <text evidence="1">The sequence shown here is derived from an EMBL/GenBank/DDBJ whole genome shotgun (WGS) entry which is preliminary data.</text>
</comment>
<accession>A0A917SWW8</accession>
<organism evidence="1 2">
    <name type="scientific">Pseudooceanicola nanhaiensis</name>
    <dbReference type="NCBI Taxonomy" id="375761"/>
    <lineage>
        <taxon>Bacteria</taxon>
        <taxon>Pseudomonadati</taxon>
        <taxon>Pseudomonadota</taxon>
        <taxon>Alphaproteobacteria</taxon>
        <taxon>Rhodobacterales</taxon>
        <taxon>Paracoccaceae</taxon>
        <taxon>Pseudooceanicola</taxon>
    </lineage>
</organism>
<name>A0A917SWW8_9RHOB</name>
<dbReference type="Proteomes" id="UP000649829">
    <property type="component" value="Unassembled WGS sequence"/>
</dbReference>
<evidence type="ECO:0000313" key="1">
    <source>
        <dbReference type="EMBL" id="GGM00345.1"/>
    </source>
</evidence>
<reference evidence="1" key="1">
    <citation type="journal article" date="2014" name="Int. J. Syst. Evol. Microbiol.">
        <title>Complete genome sequence of Corynebacterium casei LMG S-19264T (=DSM 44701T), isolated from a smear-ripened cheese.</title>
        <authorList>
            <consortium name="US DOE Joint Genome Institute (JGI-PGF)"/>
            <person name="Walter F."/>
            <person name="Albersmeier A."/>
            <person name="Kalinowski J."/>
            <person name="Ruckert C."/>
        </authorList>
    </citation>
    <scope>NUCLEOTIDE SEQUENCE</scope>
    <source>
        <strain evidence="1">CGMCC 1.6293</strain>
    </source>
</reference>